<sequence length="209" mass="23456">MKEANFVHTRNIRLFSIGAQTLTGVGDARGLGWLGRVLAKTEIPDLQIESYPLVFPNETTEEMSDRWEHEVLPRLATEDIENRMIIAVPHDPVAMAGSSARARLHLANILDRAKQHNIATFVVGPTPTQDHETNRHLAQLNEAYQGVAERRDVLYVDAFTDLVNHQNFNEDLMVNEGLPGQAAYGLIAWLVLNRGWFDWLGIVDPNING</sequence>
<proteinExistence type="predicted"/>
<dbReference type="InterPro" id="IPR036514">
    <property type="entry name" value="SGNH_hydro_sf"/>
</dbReference>
<evidence type="ECO:0000259" key="1">
    <source>
        <dbReference type="Pfam" id="PF13472"/>
    </source>
</evidence>
<keyword evidence="3" id="KW-1185">Reference proteome</keyword>
<feature type="domain" description="SGNH hydrolase-type esterase" evidence="1">
    <location>
        <begin position="25"/>
        <end position="174"/>
    </location>
</feature>
<dbReference type="Gene3D" id="3.40.50.1110">
    <property type="entry name" value="SGNH hydrolase"/>
    <property type="match status" value="1"/>
</dbReference>
<dbReference type="Proteomes" id="UP001501461">
    <property type="component" value="Unassembled WGS sequence"/>
</dbReference>
<organism evidence="2 3">
    <name type="scientific">Yaniella flava</name>
    <dbReference type="NCBI Taxonomy" id="287930"/>
    <lineage>
        <taxon>Bacteria</taxon>
        <taxon>Bacillati</taxon>
        <taxon>Actinomycetota</taxon>
        <taxon>Actinomycetes</taxon>
        <taxon>Micrococcales</taxon>
        <taxon>Micrococcaceae</taxon>
        <taxon>Yaniella</taxon>
    </lineage>
</organism>
<protein>
    <submittedName>
        <fullName evidence="2">GDSL-type esterase/lipase family protein</fullName>
    </submittedName>
</protein>
<comment type="caution">
    <text evidence="2">The sequence shown here is derived from an EMBL/GenBank/DDBJ whole genome shotgun (WGS) entry which is preliminary data.</text>
</comment>
<accession>A0ABN2U7B1</accession>
<dbReference type="InterPro" id="IPR013830">
    <property type="entry name" value="SGNH_hydro"/>
</dbReference>
<evidence type="ECO:0000313" key="3">
    <source>
        <dbReference type="Proteomes" id="UP001501461"/>
    </source>
</evidence>
<reference evidence="2 3" key="1">
    <citation type="journal article" date="2019" name="Int. J. Syst. Evol. Microbiol.">
        <title>The Global Catalogue of Microorganisms (GCM) 10K type strain sequencing project: providing services to taxonomists for standard genome sequencing and annotation.</title>
        <authorList>
            <consortium name="The Broad Institute Genomics Platform"/>
            <consortium name="The Broad Institute Genome Sequencing Center for Infectious Disease"/>
            <person name="Wu L."/>
            <person name="Ma J."/>
        </authorList>
    </citation>
    <scope>NUCLEOTIDE SEQUENCE [LARGE SCALE GENOMIC DNA]</scope>
    <source>
        <strain evidence="2 3">JCM 13595</strain>
    </source>
</reference>
<dbReference type="Pfam" id="PF13472">
    <property type="entry name" value="Lipase_GDSL_2"/>
    <property type="match status" value="1"/>
</dbReference>
<name>A0ABN2U7B1_9MICC</name>
<evidence type="ECO:0000313" key="2">
    <source>
        <dbReference type="EMBL" id="GAA2030449.1"/>
    </source>
</evidence>
<dbReference type="SUPFAM" id="SSF52266">
    <property type="entry name" value="SGNH hydrolase"/>
    <property type="match status" value="1"/>
</dbReference>
<gene>
    <name evidence="2" type="ORF">GCM10009720_08250</name>
</gene>
<dbReference type="EMBL" id="BAAAMN010000013">
    <property type="protein sequence ID" value="GAA2030449.1"/>
    <property type="molecule type" value="Genomic_DNA"/>
</dbReference>